<gene>
    <name evidence="2" type="ORF">MiSe_59010</name>
</gene>
<dbReference type="Gene3D" id="1.10.1220.10">
    <property type="entry name" value="Met repressor-like"/>
    <property type="match status" value="1"/>
</dbReference>
<dbReference type="SUPFAM" id="SSF47598">
    <property type="entry name" value="Ribbon-helix-helix"/>
    <property type="match status" value="1"/>
</dbReference>
<proteinExistence type="predicted"/>
<dbReference type="GO" id="GO:0006355">
    <property type="term" value="P:regulation of DNA-templated transcription"/>
    <property type="evidence" value="ECO:0007669"/>
    <property type="project" value="InterPro"/>
</dbReference>
<name>A0AAV3XFD3_9CYAN</name>
<organism evidence="2 3">
    <name type="scientific">Microseira wollei NIES-4236</name>
    <dbReference type="NCBI Taxonomy" id="2530354"/>
    <lineage>
        <taxon>Bacteria</taxon>
        <taxon>Bacillati</taxon>
        <taxon>Cyanobacteriota</taxon>
        <taxon>Cyanophyceae</taxon>
        <taxon>Oscillatoriophycideae</taxon>
        <taxon>Aerosakkonematales</taxon>
        <taxon>Aerosakkonemataceae</taxon>
        <taxon>Microseira</taxon>
    </lineage>
</organism>
<evidence type="ECO:0000313" key="3">
    <source>
        <dbReference type="Proteomes" id="UP001050975"/>
    </source>
</evidence>
<accession>A0AAV3XFD3</accession>
<dbReference type="InterPro" id="IPR010985">
    <property type="entry name" value="Ribbon_hlx_hlx"/>
</dbReference>
<evidence type="ECO:0000313" key="2">
    <source>
        <dbReference type="EMBL" id="GET41089.1"/>
    </source>
</evidence>
<dbReference type="InterPro" id="IPR012869">
    <property type="entry name" value="RHH_5"/>
</dbReference>
<dbReference type="AlphaFoldDB" id="A0AAV3XFD3"/>
<dbReference type="EMBL" id="BLAY01000109">
    <property type="protein sequence ID" value="GET41089.1"/>
    <property type="molecule type" value="Genomic_DNA"/>
</dbReference>
<sequence length="54" mass="6211">MVKRITVTLPDKTAKELENWASDEGRPTANLASYLIQKAVDERNKHESNQQQEK</sequence>
<comment type="caution">
    <text evidence="2">The sequence shown here is derived from an EMBL/GenBank/DDBJ whole genome shotgun (WGS) entry which is preliminary data.</text>
</comment>
<reference evidence="2" key="1">
    <citation type="submission" date="2019-10" db="EMBL/GenBank/DDBJ databases">
        <title>Draft genome sequece of Microseira wollei NIES-4236.</title>
        <authorList>
            <person name="Yamaguchi H."/>
            <person name="Suzuki S."/>
            <person name="Kawachi M."/>
        </authorList>
    </citation>
    <scope>NUCLEOTIDE SEQUENCE</scope>
    <source>
        <strain evidence="2">NIES-4236</strain>
    </source>
</reference>
<dbReference type="InterPro" id="IPR013321">
    <property type="entry name" value="Arc_rbn_hlx_hlx"/>
</dbReference>
<protein>
    <recommendedName>
        <fullName evidence="1">CopG-like ribbon-helix-helix domain-containing protein</fullName>
    </recommendedName>
</protein>
<keyword evidence="3" id="KW-1185">Reference proteome</keyword>
<dbReference type="Pfam" id="PF07878">
    <property type="entry name" value="RHH_5"/>
    <property type="match status" value="1"/>
</dbReference>
<dbReference type="Proteomes" id="UP001050975">
    <property type="component" value="Unassembled WGS sequence"/>
</dbReference>
<feature type="domain" description="CopG-like ribbon-helix-helix" evidence="1">
    <location>
        <begin position="3"/>
        <end position="43"/>
    </location>
</feature>
<dbReference type="RefSeq" id="WP_226587310.1">
    <property type="nucleotide sequence ID" value="NZ_BLAY01000109.1"/>
</dbReference>
<evidence type="ECO:0000259" key="1">
    <source>
        <dbReference type="Pfam" id="PF07878"/>
    </source>
</evidence>